<dbReference type="Gene3D" id="1.20.58.2180">
    <property type="match status" value="1"/>
</dbReference>
<sequence length="367" mass="39972">MTLADGPVPPVDQNGRAHFRLPLSSLPKRSPTMRYRLFSLLAALVVLSSATASAGEVVDMSGRQVSLTDRPARVFAAMSTTTTLVLSVAPERLIGTYLGSNSKADRFLPAGALGKPLMEVAGVQTIDIEKVAQAKPDVAISLAVPGIGDRFRGDMARIGVPVFEVKAERLEDYPAAFRSLSTLLGEAERAEAWAALLERRLAELKAARDAIPAAARRRVYYAESPNGMTTQCANAARAEVLALGGAINTVPCSGPTGMAFTTTIDPEMLLLLDPDIIVARFPQARTAFMTDTRFQKLRAVREGRIFVIPDLPFNWFDRPPSHFRLLGAIWLMDCLYPDRTKPDLAATTREFMRLFLARDLSADELAN</sequence>
<dbReference type="STRING" id="648757.Rvan_0492"/>
<dbReference type="OrthoDB" id="9775594at2"/>
<name>E3HYN3_RHOVT</name>
<evidence type="ECO:0000313" key="3">
    <source>
        <dbReference type="Proteomes" id="UP000001399"/>
    </source>
</evidence>
<dbReference type="Gene3D" id="3.40.50.1980">
    <property type="entry name" value="Nitrogenase molybdenum iron protein domain"/>
    <property type="match status" value="2"/>
</dbReference>
<dbReference type="KEGG" id="rva:Rvan_0492"/>
<evidence type="ECO:0000313" key="2">
    <source>
        <dbReference type="EMBL" id="ADP69774.1"/>
    </source>
</evidence>
<evidence type="ECO:0000259" key="1">
    <source>
        <dbReference type="PROSITE" id="PS50983"/>
    </source>
</evidence>
<gene>
    <name evidence="2" type="ordered locus">Rvan_0492</name>
</gene>
<dbReference type="eggNOG" id="COG0614">
    <property type="taxonomic scope" value="Bacteria"/>
</dbReference>
<dbReference type="SUPFAM" id="SSF53807">
    <property type="entry name" value="Helical backbone' metal receptor"/>
    <property type="match status" value="1"/>
</dbReference>
<protein>
    <submittedName>
        <fullName evidence="2">Periplasmic binding protein</fullName>
    </submittedName>
</protein>
<dbReference type="Proteomes" id="UP000001399">
    <property type="component" value="Chromosome"/>
</dbReference>
<dbReference type="HOGENOM" id="CLU_038034_13_1_5"/>
<feature type="domain" description="Fe/B12 periplasmic-binding" evidence="1">
    <location>
        <begin position="73"/>
        <end position="339"/>
    </location>
</feature>
<reference evidence="3" key="1">
    <citation type="journal article" date="2011" name="J. Bacteriol.">
        <title>Genome sequences of eight morphologically diverse alphaproteobacteria.</title>
        <authorList>
            <consortium name="US DOE Joint Genome Institute"/>
            <person name="Brown P.J."/>
            <person name="Kysela D.T."/>
            <person name="Buechlein A."/>
            <person name="Hemmerich C."/>
            <person name="Brun Y.V."/>
        </authorList>
    </citation>
    <scope>NUCLEOTIDE SEQUENCE [LARGE SCALE GENOMIC DNA]</scope>
    <source>
        <strain evidence="3">ATCC 17100 / ATH 3.1.1 / DSM 162 / LMG 4299</strain>
    </source>
</reference>
<keyword evidence="3" id="KW-1185">Reference proteome</keyword>
<organism evidence="2 3">
    <name type="scientific">Rhodomicrobium vannielii (strain ATCC 17100 / DSM 162 / LMG 4299 / NCIMB 10020 / ATH 3.1.1)</name>
    <dbReference type="NCBI Taxonomy" id="648757"/>
    <lineage>
        <taxon>Bacteria</taxon>
        <taxon>Pseudomonadati</taxon>
        <taxon>Pseudomonadota</taxon>
        <taxon>Alphaproteobacteria</taxon>
        <taxon>Hyphomicrobiales</taxon>
        <taxon>Hyphomicrobiaceae</taxon>
        <taxon>Rhodomicrobium</taxon>
    </lineage>
</organism>
<dbReference type="InterPro" id="IPR002491">
    <property type="entry name" value="ABC_transptr_periplasmic_BD"/>
</dbReference>
<dbReference type="GO" id="GO:0071281">
    <property type="term" value="P:cellular response to iron ion"/>
    <property type="evidence" value="ECO:0007669"/>
    <property type="project" value="TreeGrafter"/>
</dbReference>
<dbReference type="Pfam" id="PF01497">
    <property type="entry name" value="Peripla_BP_2"/>
    <property type="match status" value="1"/>
</dbReference>
<dbReference type="AlphaFoldDB" id="E3HYN3"/>
<accession>E3HYN3</accession>
<dbReference type="InterPro" id="IPR050902">
    <property type="entry name" value="ABC_Transporter_SBP"/>
</dbReference>
<dbReference type="PANTHER" id="PTHR30535">
    <property type="entry name" value="VITAMIN B12-BINDING PROTEIN"/>
    <property type="match status" value="1"/>
</dbReference>
<dbReference type="PROSITE" id="PS50983">
    <property type="entry name" value="FE_B12_PBP"/>
    <property type="match status" value="1"/>
</dbReference>
<proteinExistence type="predicted"/>
<dbReference type="EMBL" id="CP002292">
    <property type="protein sequence ID" value="ADP69774.1"/>
    <property type="molecule type" value="Genomic_DNA"/>
</dbReference>
<dbReference type="PANTHER" id="PTHR30535:SF34">
    <property type="entry name" value="MOLYBDATE-BINDING PROTEIN MOLA"/>
    <property type="match status" value="1"/>
</dbReference>